<dbReference type="VEuPathDB" id="TrichDB:TVAGG3_0117060"/>
<reference evidence="2" key="2">
    <citation type="journal article" date="2007" name="Science">
        <title>Draft genome sequence of the sexually transmitted pathogen Trichomonas vaginalis.</title>
        <authorList>
            <person name="Carlton J.M."/>
            <person name="Hirt R.P."/>
            <person name="Silva J.C."/>
            <person name="Delcher A.L."/>
            <person name="Schatz M."/>
            <person name="Zhao Q."/>
            <person name="Wortman J.R."/>
            <person name="Bidwell S.L."/>
            <person name="Alsmark U.C.M."/>
            <person name="Besteiro S."/>
            <person name="Sicheritz-Ponten T."/>
            <person name="Noel C.J."/>
            <person name="Dacks J.B."/>
            <person name="Foster P.G."/>
            <person name="Simillion C."/>
            <person name="Van de Peer Y."/>
            <person name="Miranda-Saavedra D."/>
            <person name="Barton G.J."/>
            <person name="Westrop G.D."/>
            <person name="Mueller S."/>
            <person name="Dessi D."/>
            <person name="Fiori P.L."/>
            <person name="Ren Q."/>
            <person name="Paulsen I."/>
            <person name="Zhang H."/>
            <person name="Bastida-Corcuera F.D."/>
            <person name="Simoes-Barbosa A."/>
            <person name="Brown M.T."/>
            <person name="Hayes R.D."/>
            <person name="Mukherjee M."/>
            <person name="Okumura C.Y."/>
            <person name="Schneider R."/>
            <person name="Smith A.J."/>
            <person name="Vanacova S."/>
            <person name="Villalvazo M."/>
            <person name="Haas B.J."/>
            <person name="Pertea M."/>
            <person name="Feldblyum T.V."/>
            <person name="Utterback T.R."/>
            <person name="Shu C.L."/>
            <person name="Osoegawa K."/>
            <person name="de Jong P.J."/>
            <person name="Hrdy I."/>
            <person name="Horvathova L."/>
            <person name="Zubacova Z."/>
            <person name="Dolezal P."/>
            <person name="Malik S.B."/>
            <person name="Logsdon J.M. Jr."/>
            <person name="Henze K."/>
            <person name="Gupta A."/>
            <person name="Wang C.C."/>
            <person name="Dunne R.L."/>
            <person name="Upcroft J.A."/>
            <person name="Upcroft P."/>
            <person name="White O."/>
            <person name="Salzberg S.L."/>
            <person name="Tang P."/>
            <person name="Chiu C.-H."/>
            <person name="Lee Y.-S."/>
            <person name="Embley T.M."/>
            <person name="Coombs G.H."/>
            <person name="Mottram J.C."/>
            <person name="Tachezy J."/>
            <person name="Fraser-Liggett C.M."/>
            <person name="Johnson P.J."/>
        </authorList>
    </citation>
    <scope>NUCLEOTIDE SEQUENCE [LARGE SCALE GENOMIC DNA]</scope>
    <source>
        <strain evidence="2">G3</strain>
    </source>
</reference>
<dbReference type="KEGG" id="tva:4745808"/>
<keyword evidence="3" id="KW-1185">Reference proteome</keyword>
<reference evidence="2" key="1">
    <citation type="submission" date="2006-10" db="EMBL/GenBank/DDBJ databases">
        <authorList>
            <person name="Amadeo P."/>
            <person name="Zhao Q."/>
            <person name="Wortman J."/>
            <person name="Fraser-Liggett C."/>
            <person name="Carlton J."/>
        </authorList>
    </citation>
    <scope>NUCLEOTIDE SEQUENCE</scope>
    <source>
        <strain evidence="2">G3</strain>
    </source>
</reference>
<dbReference type="SMR" id="A2G3W3"/>
<evidence type="ECO:0000256" key="1">
    <source>
        <dbReference type="SAM" id="MobiDB-lite"/>
    </source>
</evidence>
<dbReference type="VEuPathDB" id="TrichDB:TVAG_105530"/>
<organism evidence="2 3">
    <name type="scientific">Trichomonas vaginalis (strain ATCC PRA-98 / G3)</name>
    <dbReference type="NCBI Taxonomy" id="412133"/>
    <lineage>
        <taxon>Eukaryota</taxon>
        <taxon>Metamonada</taxon>
        <taxon>Parabasalia</taxon>
        <taxon>Trichomonadida</taxon>
        <taxon>Trichomonadidae</taxon>
        <taxon>Trichomonas</taxon>
    </lineage>
</organism>
<feature type="region of interest" description="Disordered" evidence="1">
    <location>
        <begin position="1091"/>
        <end position="1119"/>
    </location>
</feature>
<sequence>MSEEYTYDDFYSLVKDSMTEKNKIFPGMSLEENIKHMAQALYDADGTLKIHIVKPYFDKVKDKDMKDLIRIGVQFSRFMQWLGHVENPKEISKVMKGKINDWFLKFYTNPESRKPEVQELVEHLKEWTGFPMSIVKYRSDVNKQHPLHWHKFDNAYYDKKYHDVYERSLKPIQPIKKKDFKEHFNEVVSYLEKSLNKLHKKHENTNLGKSIKQDDKTSDALNKYNDNRNILNLAKFYRNENKLMGSFFGLDRDPKNEGRPELNGFFKHMAIHKLLNHKRPTNDILRKVMINDISDYPEDFALDEVKEESAPVTLLEFDKWFKESTKDLDLSKEALDNAEKVAWNKFELYSNDEHGRSIRKKSKKDKEYAQKVSHDVLSPMTLKQMAIIEESKLLEKQGKGRYNETIKKAIKSLKDPYFHTYSEKVHLKDNEDIDREWVKRNFLAPMNPSVLTSMLRNPNSSLGSIASQIHEGGVDHYFSRDKGRASEKKKSDNARVWNELHSQYMKSLGKIKGTYLAELDKDIDDARGRLIDYTKKKTTPNFKAYTQAYNKLVDKTKNIPQPLVRCFHKLTNIEDMSGESRFNEAFRMPYPEKIRATGIKDYKRLLLEEPNYNATKWEEFKQKPSPPVPEKPGVTYKNHTNPLDKTKRNVIDIMKRSPSSRENDDERNLTVRRNNTVNISIWTNDPRNRTDIIIHQKPSKNETSTEKTEKAPFIGPQPEPFIHKFGTFASGIYNKLFARKPTALLDVGNPVVDKPLRQKAVVEYQFPRSPYIPPPKEKAMPLTAGPFIGPRQQTLREKAWEITQYTFNKLFTRTEKPSALFDLGNPVVDKPLRPKAIVEYQFPRSPYIPPPKEKAMPLTAGPFIGPMNKPFKDRVWDITKGVYNWMFPPKKPKYEAKWMKQRQMSLEEYKFPRSSIIPPKNSETAVADTNQPVIKPEPKRQMSLEEYKFPTTTIKSTAVKQLAPSVSGPPPVKNVQGTGLLTHQNNPVPSISIEPRGGISTPRPDIDEAIAGNVDHNPDIVKHTIEIFGDGTPPKVTSSDDKKKDDKKKKVKKIGIGQRINNFVNFVDRATNVASRAVDVYDRAYKSFYGDGTGGDKQEYPDNDEEVPTNNVKPNWVSPTLQRQGGRVAFESAKLVKTDGTVVKKHHKKNRKIRKVKK</sequence>
<evidence type="ECO:0000313" key="3">
    <source>
        <dbReference type="Proteomes" id="UP000001542"/>
    </source>
</evidence>
<dbReference type="EMBL" id="DS114348">
    <property type="protein sequence ID" value="EAX88152.1"/>
    <property type="molecule type" value="Genomic_DNA"/>
</dbReference>
<protein>
    <submittedName>
        <fullName evidence="2">Uncharacterized protein</fullName>
    </submittedName>
</protein>
<accession>A2G3W3</accession>
<name>A2G3W3_TRIV3</name>
<feature type="compositionally biased region" description="Polar residues" evidence="1">
    <location>
        <begin position="1108"/>
        <end position="1119"/>
    </location>
</feature>
<evidence type="ECO:0000313" key="2">
    <source>
        <dbReference type="EMBL" id="EAX88152.1"/>
    </source>
</evidence>
<dbReference type="InParanoid" id="A2G3W3"/>
<feature type="region of interest" description="Disordered" evidence="1">
    <location>
        <begin position="620"/>
        <end position="646"/>
    </location>
</feature>
<proteinExistence type="predicted"/>
<dbReference type="AlphaFoldDB" id="A2G3W3"/>
<dbReference type="RefSeq" id="XP_001301082.1">
    <property type="nucleotide sequence ID" value="XM_001301081.1"/>
</dbReference>
<gene>
    <name evidence="2" type="ORF">TVAG_105530</name>
</gene>
<feature type="region of interest" description="Disordered" evidence="1">
    <location>
        <begin position="1028"/>
        <end position="1050"/>
    </location>
</feature>
<dbReference type="Proteomes" id="UP000001542">
    <property type="component" value="Unassembled WGS sequence"/>
</dbReference>